<dbReference type="GO" id="GO:0005634">
    <property type="term" value="C:nucleus"/>
    <property type="evidence" value="ECO:0007669"/>
    <property type="project" value="UniProtKB-SubCell"/>
</dbReference>
<comment type="similarity">
    <text evidence="2">Belongs to the ZC3H14 family.</text>
</comment>
<dbReference type="Proteomes" id="UP001383192">
    <property type="component" value="Unassembled WGS sequence"/>
</dbReference>
<organism evidence="11 12">
    <name type="scientific">Paramarasmius palmivorus</name>
    <dbReference type="NCBI Taxonomy" id="297713"/>
    <lineage>
        <taxon>Eukaryota</taxon>
        <taxon>Fungi</taxon>
        <taxon>Dikarya</taxon>
        <taxon>Basidiomycota</taxon>
        <taxon>Agaricomycotina</taxon>
        <taxon>Agaricomycetes</taxon>
        <taxon>Agaricomycetidae</taxon>
        <taxon>Agaricales</taxon>
        <taxon>Marasmiineae</taxon>
        <taxon>Marasmiaceae</taxon>
        <taxon>Paramarasmius</taxon>
    </lineage>
</organism>
<evidence type="ECO:0000256" key="4">
    <source>
        <dbReference type="ARBA" id="ARBA00022737"/>
    </source>
</evidence>
<dbReference type="GO" id="GO:0008143">
    <property type="term" value="F:poly(A) binding"/>
    <property type="evidence" value="ECO:0007669"/>
    <property type="project" value="InterPro"/>
</dbReference>
<dbReference type="GO" id="GO:0005737">
    <property type="term" value="C:cytoplasm"/>
    <property type="evidence" value="ECO:0007669"/>
    <property type="project" value="TreeGrafter"/>
</dbReference>
<dbReference type="PANTHER" id="PTHR14738:SF29">
    <property type="entry name" value="ZINC FINGER CCCH DOMAIN-CONTAINING PROTEIN 14"/>
    <property type="match status" value="1"/>
</dbReference>
<sequence>MPFGLTIGTERAAVLQQAIEDELLARGYSPDSGELVSYALKRRTYLARDPTMAEYILIMIINNKTAAQITSELDDLIGSDYDSSFTDWLFAEAAKGSTEGEPPVASATTERPPEPAPAPAREAPSQPPRQPHAAPRNGVYQQAISQALPQANTTSQKRTASARSPSPHHPNKIRRTDVPTGPRAMQRDGPSNPRSLLDRVGGPPHHANGGGHDDIQARIDNITNNSPTPNMMMPNGFPGMNGMDMNAMAAMGNPMMLQEIMMNQMALMAQITGMMNNQPLAGGFSMMPQDMAMMQQNMNGFQGGHQGNPSGRGRGGARGGRGGGRGKDMSPSSMHKDATPEVASNAQSTGVPVPQPNPATIVAPTPVTAPVPTSATPRPAYAIPERPQSPTLCKFGVKCTNAHCRWSHPSPVATVESGVVLSTDHCENGKDCKDKDCIKAHVSPAVLKPQAEQSAPPTTTPHVPPTPNAVPCRFGAACTRPNCAFSHPPRPTSNPHFAQQCRFGAACTRATCQYQHPEGRVLPNTFHRGLSTSSPMVSVKAPETGSMGGAAASPHKSMTFNSTSNVGLKEKLKELEERKLEAEKAVKEAEAAAGNKDNKTVAAAA</sequence>
<evidence type="ECO:0000256" key="2">
    <source>
        <dbReference type="ARBA" id="ARBA00008423"/>
    </source>
</evidence>
<dbReference type="InterPro" id="IPR043094">
    <property type="entry name" value="Nab2/ZC3H14_N_sf"/>
</dbReference>
<evidence type="ECO:0000259" key="10">
    <source>
        <dbReference type="Pfam" id="PF21803"/>
    </source>
</evidence>
<dbReference type="Gene3D" id="1.10.340.40">
    <property type="entry name" value="Nuclear abundant poly(A) RNA-bind protein 2, N-terminal domain"/>
    <property type="match status" value="1"/>
</dbReference>
<keyword evidence="7" id="KW-0539">Nucleus</keyword>
<feature type="domain" description="Nab2 type CCCH zinc finger 4" evidence="10">
    <location>
        <begin position="419"/>
        <end position="441"/>
    </location>
</feature>
<keyword evidence="4" id="KW-0677">Repeat</keyword>
<feature type="compositionally biased region" description="Polar residues" evidence="9">
    <location>
        <begin position="149"/>
        <end position="164"/>
    </location>
</feature>
<evidence type="ECO:0000256" key="7">
    <source>
        <dbReference type="ARBA" id="ARBA00023242"/>
    </source>
</evidence>
<evidence type="ECO:0000256" key="1">
    <source>
        <dbReference type="ARBA" id="ARBA00004123"/>
    </source>
</evidence>
<dbReference type="PANTHER" id="PTHR14738">
    <property type="entry name" value="ZINC FINGER CCCH DOMAIN-CONTAINING PROTEIN 14"/>
    <property type="match status" value="1"/>
</dbReference>
<keyword evidence="8" id="KW-0175">Coiled coil</keyword>
<keyword evidence="6" id="KW-0862">Zinc</keyword>
<evidence type="ECO:0000256" key="9">
    <source>
        <dbReference type="SAM" id="MobiDB-lite"/>
    </source>
</evidence>
<comment type="subcellular location">
    <subcellularLocation>
        <location evidence="1">Nucleus</location>
    </subcellularLocation>
</comment>
<dbReference type="Gene3D" id="4.10.1000.40">
    <property type="match status" value="2"/>
</dbReference>
<keyword evidence="3" id="KW-0479">Metal-binding</keyword>
<evidence type="ECO:0000256" key="3">
    <source>
        <dbReference type="ARBA" id="ARBA00022723"/>
    </source>
</evidence>
<dbReference type="InterPro" id="IPR040366">
    <property type="entry name" value="Nab2/ZC3H14"/>
</dbReference>
<dbReference type="GO" id="GO:0008270">
    <property type="term" value="F:zinc ion binding"/>
    <property type="evidence" value="ECO:0007669"/>
    <property type="project" value="UniProtKB-KW"/>
</dbReference>
<dbReference type="EMBL" id="JAYKXP010000024">
    <property type="protein sequence ID" value="KAK7045537.1"/>
    <property type="molecule type" value="Genomic_DNA"/>
</dbReference>
<keyword evidence="5" id="KW-0863">Zinc-finger</keyword>
<dbReference type="AlphaFoldDB" id="A0AAW0D673"/>
<feature type="region of interest" description="Disordered" evidence="9">
    <location>
        <begin position="95"/>
        <end position="136"/>
    </location>
</feature>
<evidence type="ECO:0000256" key="6">
    <source>
        <dbReference type="ARBA" id="ARBA00022833"/>
    </source>
</evidence>
<feature type="region of interest" description="Disordered" evidence="9">
    <location>
        <begin position="543"/>
        <end position="565"/>
    </location>
</feature>
<evidence type="ECO:0000313" key="11">
    <source>
        <dbReference type="EMBL" id="KAK7045537.1"/>
    </source>
</evidence>
<dbReference type="InterPro" id="IPR049017">
    <property type="entry name" value="Nab2_Znf4"/>
</dbReference>
<feature type="compositionally biased region" description="Polar residues" evidence="9">
    <location>
        <begin position="556"/>
        <end position="565"/>
    </location>
</feature>
<reference evidence="11 12" key="1">
    <citation type="submission" date="2024-01" db="EMBL/GenBank/DDBJ databases">
        <title>A draft genome for a cacao thread blight-causing isolate of Paramarasmius palmivorus.</title>
        <authorList>
            <person name="Baruah I.K."/>
            <person name="Bukari Y."/>
            <person name="Amoako-Attah I."/>
            <person name="Meinhardt L.W."/>
            <person name="Bailey B.A."/>
            <person name="Cohen S.P."/>
        </authorList>
    </citation>
    <scope>NUCLEOTIDE SEQUENCE [LARGE SCALE GENOMIC DNA]</scope>
    <source>
        <strain evidence="11 12">GH-12</strain>
    </source>
</reference>
<evidence type="ECO:0000313" key="12">
    <source>
        <dbReference type="Proteomes" id="UP001383192"/>
    </source>
</evidence>
<dbReference type="Pfam" id="PF14608">
    <property type="entry name" value="zf-CCCH_2"/>
    <property type="match status" value="3"/>
</dbReference>
<feature type="compositionally biased region" description="Low complexity" evidence="9">
    <location>
        <begin position="358"/>
        <end position="369"/>
    </location>
</feature>
<keyword evidence="12" id="KW-1185">Reference proteome</keyword>
<gene>
    <name evidence="11" type="ORF">VNI00_007369</name>
</gene>
<dbReference type="GO" id="GO:0043488">
    <property type="term" value="P:regulation of mRNA stability"/>
    <property type="evidence" value="ECO:0007669"/>
    <property type="project" value="InterPro"/>
</dbReference>
<name>A0AAW0D673_9AGAR</name>
<accession>A0AAW0D673</accession>
<comment type="caution">
    <text evidence="11">The sequence shown here is derived from an EMBL/GenBank/DDBJ whole genome shotgun (WGS) entry which is preliminary data.</text>
</comment>
<dbReference type="Pfam" id="PF21803">
    <property type="entry name" value="Nab2-zf4"/>
    <property type="match status" value="1"/>
</dbReference>
<proteinExistence type="inferred from homology"/>
<protein>
    <recommendedName>
        <fullName evidence="10">Nab2 type CCCH zinc finger 4 domain-containing protein</fullName>
    </recommendedName>
</protein>
<feature type="region of interest" description="Disordered" evidence="9">
    <location>
        <begin position="149"/>
        <end position="217"/>
    </location>
</feature>
<feature type="coiled-coil region" evidence="8">
    <location>
        <begin position="565"/>
        <end position="592"/>
    </location>
</feature>
<evidence type="ECO:0000256" key="8">
    <source>
        <dbReference type="SAM" id="Coils"/>
    </source>
</evidence>
<feature type="region of interest" description="Disordered" evidence="9">
    <location>
        <begin position="300"/>
        <end position="369"/>
    </location>
</feature>
<evidence type="ECO:0000256" key="5">
    <source>
        <dbReference type="ARBA" id="ARBA00022771"/>
    </source>
</evidence>
<feature type="compositionally biased region" description="Gly residues" evidence="9">
    <location>
        <begin position="301"/>
        <end position="323"/>
    </location>
</feature>